<sequence length="60" mass="6342">MVEAQGDSTQLHYIVTDLTGTARELCSEEGEIRWRGEQGIGAPTAKSGGLSRCVATYPSG</sequence>
<evidence type="ECO:0000313" key="3">
    <source>
        <dbReference type="Proteomes" id="UP001463408"/>
    </source>
</evidence>
<organism evidence="2 3">
    <name type="scientific">Pectobacterium polonicum</name>
    <dbReference type="NCBI Taxonomy" id="2485124"/>
    <lineage>
        <taxon>Bacteria</taxon>
        <taxon>Pseudomonadati</taxon>
        <taxon>Pseudomonadota</taxon>
        <taxon>Gammaproteobacteria</taxon>
        <taxon>Enterobacterales</taxon>
        <taxon>Pectobacteriaceae</taxon>
        <taxon>Pectobacterium</taxon>
    </lineage>
</organism>
<name>A0ABV1PFJ0_9GAMM</name>
<feature type="domain" description="RHS protein conserved region" evidence="1">
    <location>
        <begin position="12"/>
        <end position="38"/>
    </location>
</feature>
<dbReference type="Proteomes" id="UP001463408">
    <property type="component" value="Unassembled WGS sequence"/>
</dbReference>
<comment type="caution">
    <text evidence="2">The sequence shown here is derived from an EMBL/GenBank/DDBJ whole genome shotgun (WGS) entry which is preliminary data.</text>
</comment>
<protein>
    <submittedName>
        <fullName evidence="2">RHS domain-containing protein</fullName>
    </submittedName>
</protein>
<reference evidence="2 3" key="1">
    <citation type="submission" date="2024-06" db="EMBL/GenBank/DDBJ databases">
        <title>Pangenomics to understand the prophage dynamics in the radiating lineages of P. brasiliense.</title>
        <authorList>
            <person name="Pardeshi L.A."/>
            <person name="Van Duivenbode I."/>
            <person name="Jonkheer E.M."/>
            <person name="Pel M.J.C."/>
            <person name="Kupczok A."/>
            <person name="De Ridder D."/>
            <person name="Smit S."/>
            <person name="Van Der Lee T.J."/>
        </authorList>
    </citation>
    <scope>NUCLEOTIDE SEQUENCE [LARGE SCALE GENOMIC DNA]</scope>
    <source>
        <strain evidence="2 3">PD 8607</strain>
    </source>
</reference>
<dbReference type="EMBL" id="JBEHEF010000031">
    <property type="protein sequence ID" value="MEQ9939933.1"/>
    <property type="molecule type" value="Genomic_DNA"/>
</dbReference>
<evidence type="ECO:0000259" key="1">
    <source>
        <dbReference type="Pfam" id="PF03527"/>
    </source>
</evidence>
<gene>
    <name evidence="2" type="ORF">ABRQ07_20390</name>
</gene>
<evidence type="ECO:0000313" key="2">
    <source>
        <dbReference type="EMBL" id="MEQ9939933.1"/>
    </source>
</evidence>
<proteinExistence type="predicted"/>
<accession>A0ABV1PFJ0</accession>
<dbReference type="InterPro" id="IPR001826">
    <property type="entry name" value="RHS"/>
</dbReference>
<keyword evidence="3" id="KW-1185">Reference proteome</keyword>
<dbReference type="Pfam" id="PF03527">
    <property type="entry name" value="RHS"/>
    <property type="match status" value="1"/>
</dbReference>